<reference evidence="2" key="2">
    <citation type="submission" date="2021-08" db="EMBL/GenBank/DDBJ databases">
        <authorList>
            <person name="Gostincar C."/>
            <person name="Sun X."/>
            <person name="Song Z."/>
            <person name="Gunde-Cimerman N."/>
        </authorList>
    </citation>
    <scope>NUCLEOTIDE SEQUENCE</scope>
    <source>
        <strain evidence="2">EXF-9911</strain>
    </source>
</reference>
<dbReference type="Proteomes" id="UP000779574">
    <property type="component" value="Unassembled WGS sequence"/>
</dbReference>
<evidence type="ECO:0000313" key="2">
    <source>
        <dbReference type="EMBL" id="KAG9697944.1"/>
    </source>
</evidence>
<feature type="region of interest" description="Disordered" evidence="1">
    <location>
        <begin position="311"/>
        <end position="330"/>
    </location>
</feature>
<reference evidence="2" key="1">
    <citation type="journal article" date="2021" name="J Fungi (Basel)">
        <title>Virulence traits and population genomics of the black yeast Aureobasidium melanogenum.</title>
        <authorList>
            <person name="Cernosa A."/>
            <person name="Sun X."/>
            <person name="Gostincar C."/>
            <person name="Fang C."/>
            <person name="Gunde-Cimerman N."/>
            <person name="Song Z."/>
        </authorList>
    </citation>
    <scope>NUCLEOTIDE SEQUENCE</scope>
    <source>
        <strain evidence="2">EXF-9911</strain>
    </source>
</reference>
<feature type="non-terminal residue" evidence="2">
    <location>
        <position position="1"/>
    </location>
</feature>
<dbReference type="EMBL" id="JAHFXF010000064">
    <property type="protein sequence ID" value="KAG9697944.1"/>
    <property type="molecule type" value="Genomic_DNA"/>
</dbReference>
<dbReference type="AlphaFoldDB" id="A0A9P8ETR4"/>
<gene>
    <name evidence="2" type="ORF">KCU76_g2600</name>
</gene>
<proteinExistence type="predicted"/>
<name>A0A9P8ETR4_AURME</name>
<dbReference type="OrthoDB" id="3915264at2759"/>
<organism evidence="2 3">
    <name type="scientific">Aureobasidium melanogenum</name>
    <name type="common">Aureobasidium pullulans var. melanogenum</name>
    <dbReference type="NCBI Taxonomy" id="46634"/>
    <lineage>
        <taxon>Eukaryota</taxon>
        <taxon>Fungi</taxon>
        <taxon>Dikarya</taxon>
        <taxon>Ascomycota</taxon>
        <taxon>Pezizomycotina</taxon>
        <taxon>Dothideomycetes</taxon>
        <taxon>Dothideomycetidae</taxon>
        <taxon>Dothideales</taxon>
        <taxon>Saccotheciaceae</taxon>
        <taxon>Aureobasidium</taxon>
    </lineage>
</organism>
<evidence type="ECO:0000256" key="1">
    <source>
        <dbReference type="SAM" id="MobiDB-lite"/>
    </source>
</evidence>
<sequence>MPSRRLKPRRPCQRHLLPWGYDAPKKVNISLDAFIEMITKEDDGSSSEIKNVLIYWDRGDLERGDEAKLKEMNIDSNVLFAHVLDSQEWFRDRYPKGNCGKEKHDLGEAAQMMGVEMTTQVNLDEMTDTEREYEFGAMRHCGGGDSDLTVRVTTEIIRERIAELNSKDGRDWKINGKYCFWGLDFEGGGRIGRATTKIGLTRLWASDLEDLRQNYWSACAYIFQASRNTPRQVFNVSIDSEIISQTNMVWWIIHQIPPRYAKDEQVTGINFVTAPLDANTYPMIVIVDSQNETHALRLTQRQRQRQVLSCLSRHHHQTKKRHPRVEEEDR</sequence>
<comment type="caution">
    <text evidence="2">The sequence shown here is derived from an EMBL/GenBank/DDBJ whole genome shotgun (WGS) entry which is preliminary data.</text>
</comment>
<protein>
    <submittedName>
        <fullName evidence="2">Uncharacterized protein</fullName>
    </submittedName>
</protein>
<evidence type="ECO:0000313" key="3">
    <source>
        <dbReference type="Proteomes" id="UP000779574"/>
    </source>
</evidence>
<accession>A0A9P8ETR4</accession>
<feature type="compositionally biased region" description="Basic residues" evidence="1">
    <location>
        <begin position="312"/>
        <end position="323"/>
    </location>
</feature>